<dbReference type="PANTHER" id="PTHR31391">
    <property type="entry name" value="B3 DOMAIN-CONTAINING PROTEIN OS11G0197600-RELATED"/>
    <property type="match status" value="1"/>
</dbReference>
<dbReference type="Gene3D" id="2.40.330.10">
    <property type="entry name" value="DNA-binding pseudobarrel domain"/>
    <property type="match status" value="2"/>
</dbReference>
<keyword evidence="4" id="KW-0804">Transcription</keyword>
<evidence type="ECO:0000256" key="2">
    <source>
        <dbReference type="ARBA" id="ARBA00023015"/>
    </source>
</evidence>
<dbReference type="InterPro" id="IPR015300">
    <property type="entry name" value="DNA-bd_pseudobarrel_sf"/>
</dbReference>
<evidence type="ECO:0000313" key="8">
    <source>
        <dbReference type="Proteomes" id="UP001418222"/>
    </source>
</evidence>
<keyword evidence="5" id="KW-0539">Nucleus</keyword>
<reference evidence="7 8" key="1">
    <citation type="journal article" date="2022" name="Nat. Plants">
        <title>Genomes of leafy and leafless Platanthera orchids illuminate the evolution of mycoheterotrophy.</title>
        <authorList>
            <person name="Li M.H."/>
            <person name="Liu K.W."/>
            <person name="Li Z."/>
            <person name="Lu H.C."/>
            <person name="Ye Q.L."/>
            <person name="Zhang D."/>
            <person name="Wang J.Y."/>
            <person name="Li Y.F."/>
            <person name="Zhong Z.M."/>
            <person name="Liu X."/>
            <person name="Yu X."/>
            <person name="Liu D.K."/>
            <person name="Tu X.D."/>
            <person name="Liu B."/>
            <person name="Hao Y."/>
            <person name="Liao X.Y."/>
            <person name="Jiang Y.T."/>
            <person name="Sun W.H."/>
            <person name="Chen J."/>
            <person name="Chen Y.Q."/>
            <person name="Ai Y."/>
            <person name="Zhai J.W."/>
            <person name="Wu S.S."/>
            <person name="Zhou Z."/>
            <person name="Hsiao Y.Y."/>
            <person name="Wu W.L."/>
            <person name="Chen Y.Y."/>
            <person name="Lin Y.F."/>
            <person name="Hsu J.L."/>
            <person name="Li C.Y."/>
            <person name="Wang Z.W."/>
            <person name="Zhao X."/>
            <person name="Zhong W.Y."/>
            <person name="Ma X.K."/>
            <person name="Ma L."/>
            <person name="Huang J."/>
            <person name="Chen G.Z."/>
            <person name="Huang M.Z."/>
            <person name="Huang L."/>
            <person name="Peng D.H."/>
            <person name="Luo Y.B."/>
            <person name="Zou S.Q."/>
            <person name="Chen S.P."/>
            <person name="Lan S."/>
            <person name="Tsai W.C."/>
            <person name="Van de Peer Y."/>
            <person name="Liu Z.J."/>
        </authorList>
    </citation>
    <scope>NUCLEOTIDE SEQUENCE [LARGE SCALE GENOMIC DNA]</scope>
    <source>
        <strain evidence="7">Lor287</strain>
    </source>
</reference>
<dbReference type="InterPro" id="IPR003340">
    <property type="entry name" value="B3_DNA-bd"/>
</dbReference>
<accession>A0AAP0G7F0</accession>
<proteinExistence type="predicted"/>
<dbReference type="PROSITE" id="PS50863">
    <property type="entry name" value="B3"/>
    <property type="match status" value="2"/>
</dbReference>
<protein>
    <submittedName>
        <fullName evidence="7">B3 domain-containing transcription factor VRN1</fullName>
    </submittedName>
</protein>
<gene>
    <name evidence="7" type="primary">VRN1</name>
    <name evidence="7" type="ORF">KSP39_PZI009576</name>
</gene>
<comment type="caution">
    <text evidence="7">The sequence shown here is derived from an EMBL/GenBank/DDBJ whole genome shotgun (WGS) entry which is preliminary data.</text>
</comment>
<dbReference type="SMART" id="SM01019">
    <property type="entry name" value="B3"/>
    <property type="match status" value="2"/>
</dbReference>
<dbReference type="InterPro" id="IPR044837">
    <property type="entry name" value="REM16-like"/>
</dbReference>
<evidence type="ECO:0000256" key="3">
    <source>
        <dbReference type="ARBA" id="ARBA00023125"/>
    </source>
</evidence>
<dbReference type="EMBL" id="JBBWWQ010000007">
    <property type="protein sequence ID" value="KAK8942434.1"/>
    <property type="molecule type" value="Genomic_DNA"/>
</dbReference>
<evidence type="ECO:0000313" key="7">
    <source>
        <dbReference type="EMBL" id="KAK8942434.1"/>
    </source>
</evidence>
<keyword evidence="8" id="KW-1185">Reference proteome</keyword>
<dbReference type="SUPFAM" id="SSF101936">
    <property type="entry name" value="DNA-binding pseudobarrel domain"/>
    <property type="match status" value="2"/>
</dbReference>
<dbReference type="GO" id="GO:0005634">
    <property type="term" value="C:nucleus"/>
    <property type="evidence" value="ECO:0007669"/>
    <property type="project" value="UniProtKB-SubCell"/>
</dbReference>
<evidence type="ECO:0000256" key="1">
    <source>
        <dbReference type="ARBA" id="ARBA00004123"/>
    </source>
</evidence>
<keyword evidence="3" id="KW-0238">DNA-binding</keyword>
<dbReference type="AlphaFoldDB" id="A0AAP0G7F0"/>
<sequence>MAGRCWNCKKFEEHFYWEHLEETRYRFLKVMEGDFCHVMEFPKKFSRNFRVELSDSIILETQNGELRKISLLKEEDRFYLKDGWKEFIDDHGIKEGYSLIFRNTGNSSFAVKFFDRTGCFREISNVAISTRNRVHDAAENLKRSQISKIDDLSSSREASDDYHVGHEISADSKSSIGTYFDEVIHCKRKLGERFEDHCVKPPKIDLKGFIQKSYLHGNSRPETKGRMENSEDITKILQHFYPNQLVNSSFVRLIMKSHLRAQPFMRIPFDFASEHFDKKPDSVLLKQNGKEWVVSCRCKSHRSSSYGFRGKSLQLLVQDNNLEEGDACIFRLVSTSAQVVMDVTVVRAAEICSIRKS</sequence>
<organism evidence="7 8">
    <name type="scientific">Platanthera zijinensis</name>
    <dbReference type="NCBI Taxonomy" id="2320716"/>
    <lineage>
        <taxon>Eukaryota</taxon>
        <taxon>Viridiplantae</taxon>
        <taxon>Streptophyta</taxon>
        <taxon>Embryophyta</taxon>
        <taxon>Tracheophyta</taxon>
        <taxon>Spermatophyta</taxon>
        <taxon>Magnoliopsida</taxon>
        <taxon>Liliopsida</taxon>
        <taxon>Asparagales</taxon>
        <taxon>Orchidaceae</taxon>
        <taxon>Orchidoideae</taxon>
        <taxon>Orchideae</taxon>
        <taxon>Orchidinae</taxon>
        <taxon>Platanthera</taxon>
    </lineage>
</organism>
<keyword evidence="2" id="KW-0805">Transcription regulation</keyword>
<dbReference type="PANTHER" id="PTHR31391:SF4">
    <property type="entry name" value="B3 DOMAIN-CONTAINING PROTEIN OS03G0184500"/>
    <property type="match status" value="1"/>
</dbReference>
<dbReference type="GO" id="GO:0003677">
    <property type="term" value="F:DNA binding"/>
    <property type="evidence" value="ECO:0007669"/>
    <property type="project" value="UniProtKB-KW"/>
</dbReference>
<dbReference type="CDD" id="cd10017">
    <property type="entry name" value="B3_DNA"/>
    <property type="match status" value="2"/>
</dbReference>
<evidence type="ECO:0000259" key="6">
    <source>
        <dbReference type="PROSITE" id="PS50863"/>
    </source>
</evidence>
<dbReference type="Pfam" id="PF02362">
    <property type="entry name" value="B3"/>
    <property type="match status" value="2"/>
</dbReference>
<name>A0AAP0G7F0_9ASPA</name>
<comment type="subcellular location">
    <subcellularLocation>
        <location evidence="1">Nucleus</location>
    </subcellularLocation>
</comment>
<evidence type="ECO:0000256" key="5">
    <source>
        <dbReference type="ARBA" id="ARBA00023242"/>
    </source>
</evidence>
<feature type="domain" description="TF-B3" evidence="6">
    <location>
        <begin position="250"/>
        <end position="349"/>
    </location>
</feature>
<feature type="domain" description="TF-B3" evidence="6">
    <location>
        <begin position="24"/>
        <end position="117"/>
    </location>
</feature>
<dbReference type="Proteomes" id="UP001418222">
    <property type="component" value="Unassembled WGS sequence"/>
</dbReference>
<evidence type="ECO:0000256" key="4">
    <source>
        <dbReference type="ARBA" id="ARBA00023163"/>
    </source>
</evidence>